<proteinExistence type="predicted"/>
<organism evidence="1 2">
    <name type="scientific">Phytohabitans houttuyneae</name>
    <dbReference type="NCBI Taxonomy" id="1076126"/>
    <lineage>
        <taxon>Bacteria</taxon>
        <taxon>Bacillati</taxon>
        <taxon>Actinomycetota</taxon>
        <taxon>Actinomycetes</taxon>
        <taxon>Micromonosporales</taxon>
        <taxon>Micromonosporaceae</taxon>
    </lineage>
</organism>
<gene>
    <name evidence="1" type="ORF">Phou_096850</name>
</gene>
<protein>
    <recommendedName>
        <fullName evidence="3">DUF1800 domain-containing protein</fullName>
    </recommendedName>
</protein>
<accession>A0A6V8KY97</accession>
<sequence>MAFAVVSAVAYLRIMTGDVALLLRRAGFGPTAAELAAAQQSGYERTVSALVAPVGPDVGATDAPIPVLGLDPFARLLTPTPAQTERAHAQRRVQLESISRWWLDRMVVASHQAVERLQFFWQGHWATKLGSAQLMLGQHRALRGSRDFVDMAHRMVNDRALVYWLDGQHNKKNAPNENLARELFELFVLGIGQYTEKDIKEAARTLTGYRVVLDKDALVFDPQHHDNGRKTILGTTADFDPHSLVDLLVKQRACPRFIATRMWYRYASSSEPIPERVRESMAAAFPKPMAMLRVLFEDDAFQATRGTMVKQPVEWFVGALRQLGLRPVRLKPEVFTRLYWALESLGQRPFAPPSVGGWPAGTAWLTSAAANVKLAMAKQLADLVAPSRMTPEDVAYILCVDKWTDRTYAVLRGERDARLLLTLGLVSPEYQVT</sequence>
<dbReference type="InterPro" id="IPR014917">
    <property type="entry name" value="DUF1800"/>
</dbReference>
<evidence type="ECO:0000313" key="1">
    <source>
        <dbReference type="EMBL" id="GFJ85505.1"/>
    </source>
</evidence>
<dbReference type="Pfam" id="PF08811">
    <property type="entry name" value="DUF1800"/>
    <property type="match status" value="1"/>
</dbReference>
<comment type="caution">
    <text evidence="1">The sequence shown here is derived from an EMBL/GenBank/DDBJ whole genome shotgun (WGS) entry which is preliminary data.</text>
</comment>
<reference evidence="1 2" key="1">
    <citation type="submission" date="2020-03" db="EMBL/GenBank/DDBJ databases">
        <title>Whole genome shotgun sequence of Phytohabitans houttuyneae NBRC 108639.</title>
        <authorList>
            <person name="Komaki H."/>
            <person name="Tamura T."/>
        </authorList>
    </citation>
    <scope>NUCLEOTIDE SEQUENCE [LARGE SCALE GENOMIC DNA]</scope>
    <source>
        <strain evidence="1 2">NBRC 108639</strain>
    </source>
</reference>
<evidence type="ECO:0000313" key="2">
    <source>
        <dbReference type="Proteomes" id="UP000482800"/>
    </source>
</evidence>
<dbReference type="Proteomes" id="UP000482800">
    <property type="component" value="Unassembled WGS sequence"/>
</dbReference>
<evidence type="ECO:0008006" key="3">
    <source>
        <dbReference type="Google" id="ProtNLM"/>
    </source>
</evidence>
<dbReference type="AlphaFoldDB" id="A0A6V8KY97"/>
<keyword evidence="2" id="KW-1185">Reference proteome</keyword>
<name>A0A6V8KY97_9ACTN</name>
<dbReference type="EMBL" id="BLPF01000004">
    <property type="protein sequence ID" value="GFJ85505.1"/>
    <property type="molecule type" value="Genomic_DNA"/>
</dbReference>
<reference evidence="1 2" key="2">
    <citation type="submission" date="2020-03" db="EMBL/GenBank/DDBJ databases">
        <authorList>
            <person name="Ichikawa N."/>
            <person name="Kimura A."/>
            <person name="Kitahashi Y."/>
            <person name="Uohara A."/>
        </authorList>
    </citation>
    <scope>NUCLEOTIDE SEQUENCE [LARGE SCALE GENOMIC DNA]</scope>
    <source>
        <strain evidence="1 2">NBRC 108639</strain>
    </source>
</reference>